<organism evidence="1 2">
    <name type="scientific">Pneumocystis wakefieldiae</name>
    <dbReference type="NCBI Taxonomy" id="38082"/>
    <lineage>
        <taxon>Eukaryota</taxon>
        <taxon>Fungi</taxon>
        <taxon>Dikarya</taxon>
        <taxon>Ascomycota</taxon>
        <taxon>Taphrinomycotina</taxon>
        <taxon>Pneumocystomycetes</taxon>
        <taxon>Pneumocystaceae</taxon>
        <taxon>Pneumocystis</taxon>
    </lineage>
</organism>
<sequence length="136" mass="16264">MFYFHKISDLKIKRCNKWARSMMTRSTINKEDTKLIKKKINSNIIFIVFFFIIGSQANSILSIKQEFNEFEAQIDAKISHLRDLIDRIQRGENIDISKELGTGIEEKEKEWSKVIEQVINQDDQWEEIKIRKREKN</sequence>
<dbReference type="Pfam" id="PF17254">
    <property type="entry name" value="DUF5321"/>
    <property type="match status" value="1"/>
</dbReference>
<dbReference type="AlphaFoldDB" id="A0A899FW51"/>
<dbReference type="Proteomes" id="UP000663699">
    <property type="component" value="Chromosome 2"/>
</dbReference>
<name>A0A899FW51_9ASCO</name>
<protein>
    <submittedName>
        <fullName evidence="1">Uncharacterized protein</fullName>
    </submittedName>
</protein>
<dbReference type="EMBL" id="CP054533">
    <property type="protein sequence ID" value="QSL64534.1"/>
    <property type="molecule type" value="Genomic_DNA"/>
</dbReference>
<reference evidence="1" key="1">
    <citation type="submission" date="2020-06" db="EMBL/GenBank/DDBJ databases">
        <title>Genomes of multiple members of Pneumocystis genus reveal paths to human pathogen Pneumocystis jirovecii.</title>
        <authorList>
            <person name="Cisse O.H."/>
            <person name="Ma L."/>
            <person name="Dekker J."/>
            <person name="Khil P."/>
            <person name="Jo J."/>
            <person name="Brenchley J."/>
            <person name="Blair R."/>
            <person name="Pahar B."/>
            <person name="Chabe M."/>
            <person name="Van Rompay K.A."/>
            <person name="Keesler R."/>
            <person name="Sukura A."/>
            <person name="Hirsch V."/>
            <person name="Kutty G."/>
            <person name="Liu Y."/>
            <person name="Peng L."/>
            <person name="Chen J."/>
            <person name="Song J."/>
            <person name="Weissenbacher-Lang C."/>
            <person name="Xu J."/>
            <person name="Upham N.S."/>
            <person name="Stajich J.E."/>
            <person name="Cuomo C.A."/>
            <person name="Cushion M.T."/>
            <person name="Kovacs J.A."/>
        </authorList>
    </citation>
    <scope>NUCLEOTIDE SEQUENCE</scope>
    <source>
        <strain evidence="1">2A</strain>
    </source>
</reference>
<gene>
    <name evidence="1" type="ORF">MERGE_001835</name>
</gene>
<keyword evidence="2" id="KW-1185">Reference proteome</keyword>
<accession>A0A899FW51</accession>
<proteinExistence type="predicted"/>
<evidence type="ECO:0000313" key="1">
    <source>
        <dbReference type="EMBL" id="QSL64534.1"/>
    </source>
</evidence>
<dbReference type="InterPro" id="IPR035213">
    <property type="entry name" value="DUF5321"/>
</dbReference>
<dbReference type="OrthoDB" id="2253354at2759"/>
<evidence type="ECO:0000313" key="2">
    <source>
        <dbReference type="Proteomes" id="UP000663699"/>
    </source>
</evidence>